<dbReference type="SUPFAM" id="SSF47095">
    <property type="entry name" value="HMG-box"/>
    <property type="match status" value="1"/>
</dbReference>
<dbReference type="GO" id="GO:0003677">
    <property type="term" value="F:DNA binding"/>
    <property type="evidence" value="ECO:0007669"/>
    <property type="project" value="UniProtKB-UniRule"/>
</dbReference>
<feature type="DNA-binding region" description="HMG box" evidence="1">
    <location>
        <begin position="418"/>
        <end position="486"/>
    </location>
</feature>
<keyword evidence="1" id="KW-0238">DNA-binding</keyword>
<feature type="compositionally biased region" description="Polar residues" evidence="2">
    <location>
        <begin position="290"/>
        <end position="318"/>
    </location>
</feature>
<dbReference type="CDD" id="cd00084">
    <property type="entry name" value="HMG-box_SF"/>
    <property type="match status" value="1"/>
</dbReference>
<feature type="domain" description="HMG box" evidence="3">
    <location>
        <begin position="418"/>
        <end position="486"/>
    </location>
</feature>
<dbReference type="EMBL" id="CAJVPV010010093">
    <property type="protein sequence ID" value="CAG8647893.1"/>
    <property type="molecule type" value="Genomic_DNA"/>
</dbReference>
<name>A0A9N9DUA0_9GLOM</name>
<keyword evidence="1" id="KW-0539">Nucleus</keyword>
<feature type="compositionally biased region" description="Basic residues" evidence="2">
    <location>
        <begin position="63"/>
        <end position="72"/>
    </location>
</feature>
<evidence type="ECO:0000259" key="3">
    <source>
        <dbReference type="PROSITE" id="PS50118"/>
    </source>
</evidence>
<dbReference type="AlphaFoldDB" id="A0A9N9DUA0"/>
<organism evidence="4 5">
    <name type="scientific">Acaulospora morrowiae</name>
    <dbReference type="NCBI Taxonomy" id="94023"/>
    <lineage>
        <taxon>Eukaryota</taxon>
        <taxon>Fungi</taxon>
        <taxon>Fungi incertae sedis</taxon>
        <taxon>Mucoromycota</taxon>
        <taxon>Glomeromycotina</taxon>
        <taxon>Glomeromycetes</taxon>
        <taxon>Diversisporales</taxon>
        <taxon>Acaulosporaceae</taxon>
        <taxon>Acaulospora</taxon>
    </lineage>
</organism>
<dbReference type="SMART" id="SM00398">
    <property type="entry name" value="HMG"/>
    <property type="match status" value="1"/>
</dbReference>
<feature type="region of interest" description="Disordered" evidence="2">
    <location>
        <begin position="355"/>
        <end position="391"/>
    </location>
</feature>
<feature type="region of interest" description="Disordered" evidence="2">
    <location>
        <begin position="160"/>
        <end position="184"/>
    </location>
</feature>
<feature type="compositionally biased region" description="Basic and acidic residues" evidence="2">
    <location>
        <begin position="370"/>
        <end position="391"/>
    </location>
</feature>
<feature type="non-terminal residue" evidence="4">
    <location>
        <position position="515"/>
    </location>
</feature>
<evidence type="ECO:0000256" key="1">
    <source>
        <dbReference type="PROSITE-ProRule" id="PRU00267"/>
    </source>
</evidence>
<feature type="region of interest" description="Disordered" evidence="2">
    <location>
        <begin position="274"/>
        <end position="333"/>
    </location>
</feature>
<evidence type="ECO:0000313" key="5">
    <source>
        <dbReference type="Proteomes" id="UP000789342"/>
    </source>
</evidence>
<dbReference type="GO" id="GO:0005634">
    <property type="term" value="C:nucleus"/>
    <property type="evidence" value="ECO:0007669"/>
    <property type="project" value="UniProtKB-UniRule"/>
</dbReference>
<protein>
    <submittedName>
        <fullName evidence="4">1340_t:CDS:1</fullName>
    </submittedName>
</protein>
<dbReference type="PROSITE" id="PS50118">
    <property type="entry name" value="HMG_BOX_2"/>
    <property type="match status" value="1"/>
</dbReference>
<feature type="region of interest" description="Disordered" evidence="2">
    <location>
        <begin position="220"/>
        <end position="245"/>
    </location>
</feature>
<dbReference type="OrthoDB" id="1919336at2759"/>
<proteinExistence type="predicted"/>
<feature type="compositionally biased region" description="Polar residues" evidence="2">
    <location>
        <begin position="166"/>
        <end position="175"/>
    </location>
</feature>
<dbReference type="InterPro" id="IPR009071">
    <property type="entry name" value="HMG_box_dom"/>
</dbReference>
<dbReference type="Proteomes" id="UP000789342">
    <property type="component" value="Unassembled WGS sequence"/>
</dbReference>
<evidence type="ECO:0000313" key="4">
    <source>
        <dbReference type="EMBL" id="CAG8647893.1"/>
    </source>
</evidence>
<reference evidence="4" key="1">
    <citation type="submission" date="2021-06" db="EMBL/GenBank/DDBJ databases">
        <authorList>
            <person name="Kallberg Y."/>
            <person name="Tangrot J."/>
            <person name="Rosling A."/>
        </authorList>
    </citation>
    <scope>NUCLEOTIDE SEQUENCE</scope>
    <source>
        <strain evidence="4">CL551</strain>
    </source>
</reference>
<comment type="caution">
    <text evidence="4">The sequence shown here is derived from an EMBL/GenBank/DDBJ whole genome shotgun (WGS) entry which is preliminary data.</text>
</comment>
<sequence length="515" mass="58949">ASDAFLYAVRAAEEAFNSLKATVPQQLIPLMDGDSIFTTNNTDHVTRAGSIDEPAKLVLQYKKSRKQRRPRKFSPSPSVPSNFRDEVTDNLLISHSNSGNNLDICQNHIPPPQDNEDNAYEMVSSTVRDEQYDEKDTYIKKEIIDGQTFSNFINNVINTRDDDNVENSPQLISESSGKEKEKDVRSLLPTKRKIITRSYLRGLGASSESVQMLTDGVTRIRRKRRKDPQCSIQLPDADVQKRAKHPHVTSNIHSKEISNLDLETPFQPSINNEVREVRSSSSVEPISAQEPGTQNEASANSRDSKIFSQTNSQISTNKSIRKRGKPILAQRSDDSIVEKTVNQERSRKEIESQVVRKHKRPSTSVKRATTTREKGKEPIRHSFNDRSEHSNKNALGIPKLRAARKFAAPVRKPVPEKPERPLGSFGYFRQEMYEKRDVEFPGLSWRKALKFVAERWHTMDEESKKKYQEMQKEAGERFKIENREYIEYLEEHGLKVENKKQKNLNKSSKSGDEPM</sequence>
<accession>A0A9N9DUA0</accession>
<gene>
    <name evidence="4" type="ORF">AMORRO_LOCUS9820</name>
</gene>
<keyword evidence="5" id="KW-1185">Reference proteome</keyword>
<feature type="region of interest" description="Disordered" evidence="2">
    <location>
        <begin position="63"/>
        <end position="84"/>
    </location>
</feature>
<evidence type="ECO:0000256" key="2">
    <source>
        <dbReference type="SAM" id="MobiDB-lite"/>
    </source>
</evidence>
<dbReference type="InterPro" id="IPR036910">
    <property type="entry name" value="HMG_box_dom_sf"/>
</dbReference>
<dbReference type="Gene3D" id="1.10.30.10">
    <property type="entry name" value="High mobility group box domain"/>
    <property type="match status" value="1"/>
</dbReference>
<dbReference type="Pfam" id="PF00505">
    <property type="entry name" value="HMG_box"/>
    <property type="match status" value="1"/>
</dbReference>